<dbReference type="Pfam" id="PF13476">
    <property type="entry name" value="AAA_23"/>
    <property type="match status" value="1"/>
</dbReference>
<reference evidence="3" key="1">
    <citation type="journal article" date="2024" name="Syst. Appl. Microbiol.">
        <title>First single-strain enrichments of Electrothrix cable bacteria, description of E. aestuarii sp. nov. and E. rattekaaiensis sp. nov., and proposal of a cable bacteria taxonomy following the rules of the SeqCode.</title>
        <authorList>
            <person name="Plum-Jensen L.E."/>
            <person name="Schramm A."/>
            <person name="Marshall I.P.G."/>
        </authorList>
    </citation>
    <scope>NUCLEOTIDE SEQUENCE</scope>
    <source>
        <strain evidence="3">Rat1</strain>
    </source>
</reference>
<protein>
    <submittedName>
        <fullName evidence="3">DUF3732 domain-containing protein</fullName>
    </submittedName>
</protein>
<dbReference type="InterPro" id="IPR038729">
    <property type="entry name" value="Rad50/SbcC_AAA"/>
</dbReference>
<organism evidence="3">
    <name type="scientific">Candidatus Electrothrix aestuarii</name>
    <dbReference type="NCBI Taxonomy" id="3062594"/>
    <lineage>
        <taxon>Bacteria</taxon>
        <taxon>Pseudomonadati</taxon>
        <taxon>Thermodesulfobacteriota</taxon>
        <taxon>Desulfobulbia</taxon>
        <taxon>Desulfobulbales</taxon>
        <taxon>Desulfobulbaceae</taxon>
        <taxon>Candidatus Electrothrix</taxon>
    </lineage>
</organism>
<dbReference type="Pfam" id="PF12532">
    <property type="entry name" value="DUF3732"/>
    <property type="match status" value="1"/>
</dbReference>
<dbReference type="InterPro" id="IPR027417">
    <property type="entry name" value="P-loop_NTPase"/>
</dbReference>
<reference evidence="3" key="2">
    <citation type="submission" date="2024-06" db="EMBL/GenBank/DDBJ databases">
        <authorList>
            <person name="Plum-Jensen L.E."/>
            <person name="Schramm A."/>
            <person name="Marshall I.P.G."/>
        </authorList>
    </citation>
    <scope>NUCLEOTIDE SEQUENCE</scope>
    <source>
        <strain evidence="3">Rat1</strain>
    </source>
</reference>
<feature type="coiled-coil region" evidence="1">
    <location>
        <begin position="190"/>
        <end position="222"/>
    </location>
</feature>
<dbReference type="Gene3D" id="3.40.50.300">
    <property type="entry name" value="P-loop containing nucleotide triphosphate hydrolases"/>
    <property type="match status" value="1"/>
</dbReference>
<keyword evidence="1" id="KW-0175">Coiled coil</keyword>
<accession>A0AAU8LQI8</accession>
<dbReference type="KEGG" id="eaj:Q3M24_12760"/>
<gene>
    <name evidence="3" type="ORF">Q3M24_12760</name>
</gene>
<feature type="domain" description="Rad50/SbcC-type AAA" evidence="2">
    <location>
        <begin position="17"/>
        <end position="217"/>
    </location>
</feature>
<dbReference type="InterPro" id="IPR022205">
    <property type="entry name" value="DUF3732"/>
</dbReference>
<dbReference type="SUPFAM" id="SSF52540">
    <property type="entry name" value="P-loop containing nucleoside triphosphate hydrolases"/>
    <property type="match status" value="1"/>
</dbReference>
<dbReference type="EMBL" id="CP159373">
    <property type="protein sequence ID" value="XCN71186.1"/>
    <property type="molecule type" value="Genomic_DNA"/>
</dbReference>
<dbReference type="GO" id="GO:0006302">
    <property type="term" value="P:double-strand break repair"/>
    <property type="evidence" value="ECO:0007669"/>
    <property type="project" value="InterPro"/>
</dbReference>
<dbReference type="GO" id="GO:0016887">
    <property type="term" value="F:ATP hydrolysis activity"/>
    <property type="evidence" value="ECO:0007669"/>
    <property type="project" value="InterPro"/>
</dbReference>
<sequence length="616" mass="71378">MIFDFEKLILWFKDGKKRDLTFQPNKVNVITGESGTGKSAILQIIDYCFFASHSKISESRINENVNWYGITFHINDKKYTICRSSLSEGKVTDNYYFSSSGNVPESPEVNSDEKTIKSLLETEFGIDRNVRIPFGGKLLKAGSRISLRYFLMFTTISEDIITNSSVFFDKQNESRYREALPRIFDIAVGIDDIENVLRKEEKQKLVSEKKKLERRQNRVSAQRDDFLTELGGIIRRAKEYGLISADLKLEDAVSVLSKTLTEFSSSLTDTPSDEYSQLKKESYHHAGVVRNLKRLQHEYSDYKKSLKQVEDSLKPVSFLRSKKDELIKTSIYEELIEALESDLKSLKKDITKRAPIDINISDLICEHERKLLEVTEKINALPQDVSTFNNDKEKYFFMGELKAKLELYNETPQYGVLETHPSLDDLQDQIDELQVADTGEKREMFIKFLEELIQKYFSFVDSTLENYSDYHPVFDYTKKALLLRKPYTDFIENVGSSSNHMFLHLFLFLGLHEAIQRKNAPFVPSYLVIDQPSRPYWGDGKKKKEKLDHGDEAKVRKAFELLDIFVNQVVVKLNKNCQLIVFEHVPPSTWEGLEHVHLVEEFLNGNALVPEKYQQK</sequence>
<feature type="coiled-coil region" evidence="1">
    <location>
        <begin position="292"/>
        <end position="349"/>
    </location>
</feature>
<name>A0AAU8LQI8_9BACT</name>
<dbReference type="AlphaFoldDB" id="A0AAU8LQI8"/>
<evidence type="ECO:0000256" key="1">
    <source>
        <dbReference type="SAM" id="Coils"/>
    </source>
</evidence>
<evidence type="ECO:0000259" key="2">
    <source>
        <dbReference type="Pfam" id="PF13476"/>
    </source>
</evidence>
<evidence type="ECO:0000313" key="3">
    <source>
        <dbReference type="EMBL" id="XCN71186.1"/>
    </source>
</evidence>
<proteinExistence type="predicted"/>